<sequence length="99" mass="11303">MQHLRLTIYDIGLYGIGILAFSLLLLLLYLTCKYMDRTVEGYSQAPSRVGSSRELVGTSDIGAIELDDVEKEKWPYHLNYEKQLFTNEEDGVQDNISQV</sequence>
<keyword evidence="2" id="KW-1185">Reference proteome</keyword>
<organism evidence="2 3">
    <name type="scientific">Steinernema glaseri</name>
    <dbReference type="NCBI Taxonomy" id="37863"/>
    <lineage>
        <taxon>Eukaryota</taxon>
        <taxon>Metazoa</taxon>
        <taxon>Ecdysozoa</taxon>
        <taxon>Nematoda</taxon>
        <taxon>Chromadorea</taxon>
        <taxon>Rhabditida</taxon>
        <taxon>Tylenchina</taxon>
        <taxon>Panagrolaimomorpha</taxon>
        <taxon>Strongyloidoidea</taxon>
        <taxon>Steinernematidae</taxon>
        <taxon>Steinernema</taxon>
    </lineage>
</organism>
<accession>A0A1I7ZAV1</accession>
<evidence type="ECO:0000313" key="3">
    <source>
        <dbReference type="WBParaSite" id="L893_g24651.t1"/>
    </source>
</evidence>
<evidence type="ECO:0000313" key="2">
    <source>
        <dbReference type="Proteomes" id="UP000095287"/>
    </source>
</evidence>
<keyword evidence="1" id="KW-1133">Transmembrane helix</keyword>
<dbReference type="AlphaFoldDB" id="A0A1I7ZAV1"/>
<keyword evidence="1" id="KW-0472">Membrane</keyword>
<dbReference type="Proteomes" id="UP000095287">
    <property type="component" value="Unplaced"/>
</dbReference>
<keyword evidence="1" id="KW-0812">Transmembrane</keyword>
<proteinExistence type="predicted"/>
<evidence type="ECO:0000256" key="1">
    <source>
        <dbReference type="SAM" id="Phobius"/>
    </source>
</evidence>
<feature type="transmembrane region" description="Helical" evidence="1">
    <location>
        <begin position="12"/>
        <end position="30"/>
    </location>
</feature>
<name>A0A1I7ZAV1_9BILA</name>
<dbReference type="WBParaSite" id="L893_g24651.t1">
    <property type="protein sequence ID" value="L893_g24651.t1"/>
    <property type="gene ID" value="L893_g24651"/>
</dbReference>
<protein>
    <submittedName>
        <fullName evidence="3">Uncharacterized protein</fullName>
    </submittedName>
</protein>
<reference evidence="3" key="1">
    <citation type="submission" date="2016-11" db="UniProtKB">
        <authorList>
            <consortium name="WormBaseParasite"/>
        </authorList>
    </citation>
    <scope>IDENTIFICATION</scope>
</reference>